<keyword evidence="5" id="KW-1185">Reference proteome</keyword>
<comment type="cofactor">
    <cofactor evidence="1">
        <name>Mg(2+)</name>
        <dbReference type="ChEBI" id="CHEBI:18420"/>
    </cofactor>
</comment>
<dbReference type="GO" id="GO:0000723">
    <property type="term" value="P:telomere maintenance"/>
    <property type="evidence" value="ECO:0007669"/>
    <property type="project" value="InterPro"/>
</dbReference>
<name>R0GT00_9BRAS</name>
<evidence type="ECO:0000313" key="4">
    <source>
        <dbReference type="EMBL" id="EOA39037.1"/>
    </source>
</evidence>
<dbReference type="STRING" id="81985.R0GT00"/>
<reference evidence="5" key="1">
    <citation type="journal article" date="2013" name="Nat. Genet.">
        <title>The Capsella rubella genome and the genomic consequences of rapid mating system evolution.</title>
        <authorList>
            <person name="Slotte T."/>
            <person name="Hazzouri K.M."/>
            <person name="Agren J.A."/>
            <person name="Koenig D."/>
            <person name="Maumus F."/>
            <person name="Guo Y.L."/>
            <person name="Steige K."/>
            <person name="Platts A.E."/>
            <person name="Escobar J.S."/>
            <person name="Newman L.K."/>
            <person name="Wang W."/>
            <person name="Mandakova T."/>
            <person name="Vello E."/>
            <person name="Smith L.M."/>
            <person name="Henz S.R."/>
            <person name="Steffen J."/>
            <person name="Takuno S."/>
            <person name="Brandvain Y."/>
            <person name="Coop G."/>
            <person name="Andolfatto P."/>
            <person name="Hu T.T."/>
            <person name="Blanchette M."/>
            <person name="Clark R.M."/>
            <person name="Quesneville H."/>
            <person name="Nordborg M."/>
            <person name="Gaut B.S."/>
            <person name="Lysak M.A."/>
            <person name="Jenkins J."/>
            <person name="Grimwood J."/>
            <person name="Chapman J."/>
            <person name="Prochnik S."/>
            <person name="Shu S."/>
            <person name="Rokhsar D."/>
            <person name="Schmutz J."/>
            <person name="Weigel D."/>
            <person name="Wright S.I."/>
        </authorList>
    </citation>
    <scope>NUCLEOTIDE SEQUENCE [LARGE SCALE GENOMIC DNA]</scope>
    <source>
        <strain evidence="5">cv. Monte Gargano</strain>
    </source>
</reference>
<dbReference type="GO" id="GO:0016887">
    <property type="term" value="F:ATP hydrolysis activity"/>
    <property type="evidence" value="ECO:0007669"/>
    <property type="project" value="RHEA"/>
</dbReference>
<dbReference type="InterPro" id="IPR010285">
    <property type="entry name" value="DNA_helicase_pif1-like_DEAD"/>
</dbReference>
<dbReference type="GO" id="GO:0005524">
    <property type="term" value="F:ATP binding"/>
    <property type="evidence" value="ECO:0007669"/>
    <property type="project" value="UniProtKB-KW"/>
</dbReference>
<comment type="catalytic activity">
    <reaction evidence="1">
        <text>ATP + H2O = ADP + phosphate + H(+)</text>
        <dbReference type="Rhea" id="RHEA:13065"/>
        <dbReference type="ChEBI" id="CHEBI:15377"/>
        <dbReference type="ChEBI" id="CHEBI:15378"/>
        <dbReference type="ChEBI" id="CHEBI:30616"/>
        <dbReference type="ChEBI" id="CHEBI:43474"/>
        <dbReference type="ChEBI" id="CHEBI:456216"/>
        <dbReference type="EC" id="5.6.2.3"/>
    </reaction>
</comment>
<keyword evidence="1" id="KW-0227">DNA damage</keyword>
<keyword evidence="1" id="KW-0067">ATP-binding</keyword>
<gene>
    <name evidence="4" type="ORF">CARUB_v100116060mg</name>
</gene>
<keyword evidence="1" id="KW-0378">Hydrolase</keyword>
<organism evidence="4 5">
    <name type="scientific">Capsella rubella</name>
    <dbReference type="NCBI Taxonomy" id="81985"/>
    <lineage>
        <taxon>Eukaryota</taxon>
        <taxon>Viridiplantae</taxon>
        <taxon>Streptophyta</taxon>
        <taxon>Embryophyta</taxon>
        <taxon>Tracheophyta</taxon>
        <taxon>Spermatophyta</taxon>
        <taxon>Magnoliopsida</taxon>
        <taxon>eudicotyledons</taxon>
        <taxon>Gunneridae</taxon>
        <taxon>Pentapetalae</taxon>
        <taxon>rosids</taxon>
        <taxon>malvids</taxon>
        <taxon>Brassicales</taxon>
        <taxon>Brassicaceae</taxon>
        <taxon>Camelineae</taxon>
        <taxon>Capsella</taxon>
    </lineage>
</organism>
<keyword evidence="1" id="KW-0347">Helicase</keyword>
<feature type="domain" description="DNA helicase Pif1-like 2B" evidence="3">
    <location>
        <begin position="564"/>
        <end position="610"/>
    </location>
</feature>
<keyword evidence="1" id="KW-0234">DNA repair</keyword>
<evidence type="ECO:0000259" key="2">
    <source>
        <dbReference type="Pfam" id="PF05970"/>
    </source>
</evidence>
<dbReference type="Proteomes" id="UP000029121">
    <property type="component" value="Unassembled WGS sequence"/>
</dbReference>
<dbReference type="GO" id="GO:0006310">
    <property type="term" value="P:DNA recombination"/>
    <property type="evidence" value="ECO:0007669"/>
    <property type="project" value="UniProtKB-KW"/>
</dbReference>
<protein>
    <recommendedName>
        <fullName evidence="1">ATP-dependent DNA helicase</fullName>
        <ecNumber evidence="1">5.6.2.3</ecNumber>
    </recommendedName>
</protein>
<dbReference type="GO" id="GO:0043139">
    <property type="term" value="F:5'-3' DNA helicase activity"/>
    <property type="evidence" value="ECO:0007669"/>
    <property type="project" value="UniProtKB-EC"/>
</dbReference>
<comment type="similarity">
    <text evidence="1">Belongs to the helicase family.</text>
</comment>
<dbReference type="Pfam" id="PF21530">
    <property type="entry name" value="Pif1_2B_dom"/>
    <property type="match status" value="1"/>
</dbReference>
<evidence type="ECO:0000259" key="3">
    <source>
        <dbReference type="Pfam" id="PF21530"/>
    </source>
</evidence>
<dbReference type="AlphaFoldDB" id="R0GT00"/>
<dbReference type="eggNOG" id="KOG0987">
    <property type="taxonomic scope" value="Eukaryota"/>
</dbReference>
<dbReference type="SUPFAM" id="SSF52540">
    <property type="entry name" value="P-loop containing nucleoside triphosphate hydrolases"/>
    <property type="match status" value="2"/>
</dbReference>
<dbReference type="GO" id="GO:0006281">
    <property type="term" value="P:DNA repair"/>
    <property type="evidence" value="ECO:0007669"/>
    <property type="project" value="UniProtKB-KW"/>
</dbReference>
<dbReference type="InterPro" id="IPR027417">
    <property type="entry name" value="P-loop_NTPase"/>
</dbReference>
<keyword evidence="1" id="KW-0233">DNA recombination</keyword>
<proteinExistence type="inferred from homology"/>
<evidence type="ECO:0000313" key="5">
    <source>
        <dbReference type="Proteomes" id="UP000029121"/>
    </source>
</evidence>
<dbReference type="PANTHER" id="PTHR10492:SF101">
    <property type="entry name" value="ATP-DEPENDENT DNA HELICASE"/>
    <property type="match status" value="1"/>
</dbReference>
<feature type="domain" description="DNA helicase Pif1-like DEAD-box helicase" evidence="2">
    <location>
        <begin position="247"/>
        <end position="468"/>
    </location>
</feature>
<dbReference type="InterPro" id="IPR049163">
    <property type="entry name" value="Pif1-like_2B_dom"/>
</dbReference>
<evidence type="ECO:0000256" key="1">
    <source>
        <dbReference type="RuleBase" id="RU363044"/>
    </source>
</evidence>
<dbReference type="Gene3D" id="3.40.50.300">
    <property type="entry name" value="P-loop containing nucleotide triphosphate hydrolases"/>
    <property type="match status" value="1"/>
</dbReference>
<dbReference type="EMBL" id="KB870805">
    <property type="protein sequence ID" value="EOA39037.1"/>
    <property type="molecule type" value="Genomic_DNA"/>
</dbReference>
<sequence length="628" mass="70845">MKTVLDKGELVLSMFLAWFELNKVSSIASGLTYAQIPEHFTWDSKRKQFNLRKRRPSSTIGRINYVPISMEDGYYLRVLLNTQIGPQCFDDLKTVNGVVYKTFKEACFHLGLLDNDQEYIDDIVRTSFWSTGNFLRRLFVVMLQSYSLSQPEVVWEKTWELLSEDIENERREYFKRPELTLDDEDKKKLALLNIDCILKSNGTSLAAFRTMPQIPEDSRDDTNVLILDEKNYDREEQKEKHDRWVKQMTDEQKQIYEEIMEAVDNDMGGVFFVYGFGGTGKTFIYKTLSAALRSRGSIVLNVASSGIASLLLAGGRTAHSRFGIPLNPHEGSVCTMSPGTDQAQLVAEASLIIWDEAPMMSRHCFESLDRSLSDIIKGGGKKPFGGKVVVFGGDFRQVLPIIPNAGRAEICMTALNASYIWEHCKVLKLTKNMRLLSNNLSVTEATELKEFSEWILAVGDGKIAQPNDGEVMIDIPDEFLITEATNPIEAITREIYGDTSLLKDKKDPIFFQQRAILCPTNEDVGIINEYMLDQLEGEERTYLSSDSIDPADKKSENNPVLTPDFLNNMKASGLPNHKIRLKVGCPVMCLKNIDPRGGLMNGTRLQITQLAEFVLEAIIITGDKVGDK</sequence>
<dbReference type="EC" id="5.6.2.3" evidence="1"/>
<dbReference type="Pfam" id="PF05970">
    <property type="entry name" value="PIF1"/>
    <property type="match status" value="1"/>
</dbReference>
<keyword evidence="1" id="KW-0547">Nucleotide-binding</keyword>
<dbReference type="PANTHER" id="PTHR10492">
    <property type="match status" value="1"/>
</dbReference>
<feature type="non-terminal residue" evidence="4">
    <location>
        <position position="628"/>
    </location>
</feature>
<accession>R0GT00</accession>